<dbReference type="PROSITE" id="PS50110">
    <property type="entry name" value="RESPONSE_REGULATORY"/>
    <property type="match status" value="1"/>
</dbReference>
<dbReference type="InterPro" id="IPR011006">
    <property type="entry name" value="CheY-like_superfamily"/>
</dbReference>
<dbReference type="Gene3D" id="3.40.50.2300">
    <property type="match status" value="1"/>
</dbReference>
<dbReference type="PANTHER" id="PTHR44591">
    <property type="entry name" value="STRESS RESPONSE REGULATOR PROTEIN 1"/>
    <property type="match status" value="1"/>
</dbReference>
<name>A0A9D1I8H5_9CLOT</name>
<keyword evidence="9 14" id="KW-0805">Transcription regulation</keyword>
<evidence type="ECO:0000256" key="10">
    <source>
        <dbReference type="ARBA" id="ARBA00023125"/>
    </source>
</evidence>
<evidence type="ECO:0000313" key="18">
    <source>
        <dbReference type="EMBL" id="HIU30086.1"/>
    </source>
</evidence>
<evidence type="ECO:0000256" key="3">
    <source>
        <dbReference type="ARBA" id="ARBA00022490"/>
    </source>
</evidence>
<dbReference type="GO" id="GO:0005509">
    <property type="term" value="F:calcium ion binding"/>
    <property type="evidence" value="ECO:0007669"/>
    <property type="project" value="UniProtKB-UniRule"/>
</dbReference>
<dbReference type="NCBIfam" id="TIGR02875">
    <property type="entry name" value="spore_0_A"/>
    <property type="match status" value="1"/>
</dbReference>
<reference evidence="18" key="2">
    <citation type="journal article" date="2021" name="PeerJ">
        <title>Extensive microbial diversity within the chicken gut microbiome revealed by metagenomics and culture.</title>
        <authorList>
            <person name="Gilroy R."/>
            <person name="Ravi A."/>
            <person name="Getino M."/>
            <person name="Pursley I."/>
            <person name="Horton D.L."/>
            <person name="Alikhan N.F."/>
            <person name="Baker D."/>
            <person name="Gharbi K."/>
            <person name="Hall N."/>
            <person name="Watson M."/>
            <person name="Adriaenssens E.M."/>
            <person name="Foster-Nyarko E."/>
            <person name="Jarju S."/>
            <person name="Secka A."/>
            <person name="Antonio M."/>
            <person name="Oren A."/>
            <person name="Chaudhuri R.R."/>
            <person name="La Ragione R."/>
            <person name="Hildebrand F."/>
            <person name="Pallen M.J."/>
        </authorList>
    </citation>
    <scope>NUCLEOTIDE SEQUENCE</scope>
    <source>
        <strain evidence="18">CHK195-4489</strain>
    </source>
</reference>
<sequence>MRREKYSIFVVDGDVGFADELGRRILARSDMDLCGKAYSGDVVLPIVKEKRPDIIIMDLTLPALDGISVIRMLQKELTYRPIIIITSAYSNDMQRYLINDIPNAYFVRKPISFENLLDRASELVQAASGFYAKAAGENVEAERAFYRILRYNSADSTFKRITSLLHDLGVPAHLSGYGYLRDAVCMVIENPILINNMTKQVYPALAARSGKTPASVEKAIRTAVEVSWSRGRAEILEEVFGFTVNSQKGKPTNTEYIAMLADRYNVWMK</sequence>
<keyword evidence="10 14" id="KW-0238">DNA-binding</keyword>
<proteinExistence type="predicted"/>
<evidence type="ECO:0000256" key="4">
    <source>
        <dbReference type="ARBA" id="ARBA00022491"/>
    </source>
</evidence>
<organism evidence="18 19">
    <name type="scientific">Candidatus Egerieisoma faecipullorum</name>
    <dbReference type="NCBI Taxonomy" id="2840963"/>
    <lineage>
        <taxon>Bacteria</taxon>
        <taxon>Bacillati</taxon>
        <taxon>Bacillota</taxon>
        <taxon>Clostridia</taxon>
        <taxon>Eubacteriales</taxon>
        <taxon>Clostridiaceae</taxon>
        <taxon>Clostridiaceae incertae sedis</taxon>
        <taxon>Candidatus Egerieisoma</taxon>
    </lineage>
</organism>
<evidence type="ECO:0000256" key="2">
    <source>
        <dbReference type="ARBA" id="ARBA00018672"/>
    </source>
</evidence>
<feature type="binding site" evidence="15">
    <location>
        <position position="58"/>
    </location>
    <ligand>
        <name>Ca(2+)</name>
        <dbReference type="ChEBI" id="CHEBI:29108"/>
    </ligand>
</feature>
<dbReference type="AlphaFoldDB" id="A0A9D1I8H5"/>
<evidence type="ECO:0000256" key="14">
    <source>
        <dbReference type="PIRNR" id="PIRNR002937"/>
    </source>
</evidence>
<evidence type="ECO:0000256" key="6">
    <source>
        <dbReference type="ARBA" id="ARBA00022837"/>
    </source>
</evidence>
<feature type="binding site" evidence="15">
    <location>
        <position position="12"/>
    </location>
    <ligand>
        <name>Ca(2+)</name>
        <dbReference type="ChEBI" id="CHEBI:29108"/>
    </ligand>
</feature>
<keyword evidence="3 14" id="KW-0963">Cytoplasm</keyword>
<dbReference type="GO" id="GO:0003677">
    <property type="term" value="F:DNA binding"/>
    <property type="evidence" value="ECO:0007669"/>
    <property type="project" value="UniProtKB-KW"/>
</dbReference>
<evidence type="ECO:0000256" key="15">
    <source>
        <dbReference type="PIRSR" id="PIRSR002937-1"/>
    </source>
</evidence>
<dbReference type="GO" id="GO:0042173">
    <property type="term" value="P:regulation of sporulation resulting in formation of a cellular spore"/>
    <property type="evidence" value="ECO:0007669"/>
    <property type="project" value="InterPro"/>
</dbReference>
<dbReference type="InterPro" id="IPR012052">
    <property type="entry name" value="Spore_0_A"/>
</dbReference>
<keyword evidence="7 14" id="KW-0749">Sporulation</keyword>
<evidence type="ECO:0000256" key="12">
    <source>
        <dbReference type="ARBA" id="ARBA00023163"/>
    </source>
</evidence>
<comment type="subcellular location">
    <subcellularLocation>
        <location evidence="1 14">Cytoplasm</location>
    </subcellularLocation>
</comment>
<keyword evidence="8 14" id="KW-0902">Two-component regulatory system</keyword>
<dbReference type="InterPro" id="IPR001789">
    <property type="entry name" value="Sig_transdc_resp-reg_receiver"/>
</dbReference>
<accession>A0A9D1I8H5</accession>
<dbReference type="Gene3D" id="1.10.10.10">
    <property type="entry name" value="Winged helix-like DNA-binding domain superfamily/Winged helix DNA-binding domain"/>
    <property type="match status" value="1"/>
</dbReference>
<evidence type="ECO:0000256" key="16">
    <source>
        <dbReference type="PROSITE-ProRule" id="PRU00169"/>
    </source>
</evidence>
<keyword evidence="4 14" id="KW-0678">Repressor</keyword>
<evidence type="ECO:0000259" key="17">
    <source>
        <dbReference type="PROSITE" id="PS50110"/>
    </source>
</evidence>
<dbReference type="SMART" id="SM00448">
    <property type="entry name" value="REC"/>
    <property type="match status" value="1"/>
</dbReference>
<dbReference type="EMBL" id="DVMM01000153">
    <property type="protein sequence ID" value="HIU30086.1"/>
    <property type="molecule type" value="Genomic_DNA"/>
</dbReference>
<dbReference type="GO" id="GO:0003700">
    <property type="term" value="F:DNA-binding transcription factor activity"/>
    <property type="evidence" value="ECO:0007669"/>
    <property type="project" value="InterPro"/>
</dbReference>
<dbReference type="Pfam" id="PF00072">
    <property type="entry name" value="Response_reg"/>
    <property type="match status" value="1"/>
</dbReference>
<keyword evidence="11 14" id="KW-0010">Activator</keyword>
<dbReference type="SUPFAM" id="SSF52172">
    <property type="entry name" value="CheY-like"/>
    <property type="match status" value="1"/>
</dbReference>
<evidence type="ECO:0000256" key="8">
    <source>
        <dbReference type="ARBA" id="ARBA00023012"/>
    </source>
</evidence>
<reference evidence="18" key="1">
    <citation type="submission" date="2020-10" db="EMBL/GenBank/DDBJ databases">
        <authorList>
            <person name="Gilroy R."/>
        </authorList>
    </citation>
    <scope>NUCLEOTIDE SEQUENCE</scope>
    <source>
        <strain evidence="18">CHK195-4489</strain>
    </source>
</reference>
<dbReference type="GO" id="GO:0030435">
    <property type="term" value="P:sporulation resulting in formation of a cellular spore"/>
    <property type="evidence" value="ECO:0007669"/>
    <property type="project" value="UniProtKB-UniRule"/>
</dbReference>
<evidence type="ECO:0000256" key="9">
    <source>
        <dbReference type="ARBA" id="ARBA00023015"/>
    </source>
</evidence>
<comment type="function">
    <text evidence="13 14">May play the central regulatory role in sporulation. It may be an element of the effector pathway responsible for the activation of sporulation genes in response to nutritional stress. Spo0A may act in concert with spo0H (a sigma factor) to control the expression of some genes that are critical to the sporulation process.</text>
</comment>
<comment type="cofactor">
    <cofactor evidence="14 15">
        <name>Ca(2+)</name>
        <dbReference type="ChEBI" id="CHEBI:29108"/>
    </cofactor>
    <text evidence="14 15">Binds 1 Ca(2+) ion per subunit.</text>
</comment>
<keyword evidence="5 16" id="KW-0597">Phosphoprotein</keyword>
<evidence type="ECO:0000256" key="13">
    <source>
        <dbReference type="ARBA" id="ARBA00024867"/>
    </source>
</evidence>
<protein>
    <recommendedName>
        <fullName evidence="2 14">Stage 0 sporulation protein A homolog</fullName>
    </recommendedName>
</protein>
<dbReference type="InterPro" id="IPR016032">
    <property type="entry name" value="Sig_transdc_resp-reg_C-effctor"/>
</dbReference>
<evidence type="ECO:0000313" key="19">
    <source>
        <dbReference type="Proteomes" id="UP000824089"/>
    </source>
</evidence>
<dbReference type="InterPro" id="IPR014879">
    <property type="entry name" value="Spo0A_C"/>
</dbReference>
<feature type="modified residue" description="4-aspartylphosphate" evidence="16">
    <location>
        <position position="58"/>
    </location>
</feature>
<keyword evidence="14 15" id="KW-0479">Metal-binding</keyword>
<keyword evidence="12 14" id="KW-0804">Transcription</keyword>
<evidence type="ECO:0000256" key="11">
    <source>
        <dbReference type="ARBA" id="ARBA00023159"/>
    </source>
</evidence>
<evidence type="ECO:0000256" key="5">
    <source>
        <dbReference type="ARBA" id="ARBA00022553"/>
    </source>
</evidence>
<gene>
    <name evidence="18" type="primary">spo0A</name>
    <name evidence="18" type="ORF">IAD50_07315</name>
</gene>
<dbReference type="Proteomes" id="UP000824089">
    <property type="component" value="Unassembled WGS sequence"/>
</dbReference>
<dbReference type="GO" id="GO:0000160">
    <property type="term" value="P:phosphorelay signal transduction system"/>
    <property type="evidence" value="ECO:0007669"/>
    <property type="project" value="UniProtKB-UniRule"/>
</dbReference>
<dbReference type="PIRSF" id="PIRSF002937">
    <property type="entry name" value="Res_reg_Spo0A"/>
    <property type="match status" value="1"/>
</dbReference>
<keyword evidence="6 14" id="KW-0106">Calcium</keyword>
<dbReference type="GO" id="GO:0051606">
    <property type="term" value="P:detection of stimulus"/>
    <property type="evidence" value="ECO:0007669"/>
    <property type="project" value="UniProtKB-UniRule"/>
</dbReference>
<dbReference type="GO" id="GO:0005737">
    <property type="term" value="C:cytoplasm"/>
    <property type="evidence" value="ECO:0007669"/>
    <property type="project" value="UniProtKB-SubCell"/>
</dbReference>
<dbReference type="InterPro" id="IPR036388">
    <property type="entry name" value="WH-like_DNA-bd_sf"/>
</dbReference>
<dbReference type="SUPFAM" id="SSF46894">
    <property type="entry name" value="C-terminal effector domain of the bipartite response regulators"/>
    <property type="match status" value="1"/>
</dbReference>
<comment type="caution">
    <text evidence="18">The sequence shown here is derived from an EMBL/GenBank/DDBJ whole genome shotgun (WGS) entry which is preliminary data.</text>
</comment>
<dbReference type="PANTHER" id="PTHR44591:SF3">
    <property type="entry name" value="RESPONSE REGULATORY DOMAIN-CONTAINING PROTEIN"/>
    <property type="match status" value="1"/>
</dbReference>
<dbReference type="Pfam" id="PF08769">
    <property type="entry name" value="Spo0A_C"/>
    <property type="match status" value="1"/>
</dbReference>
<feature type="domain" description="Response regulatory" evidence="17">
    <location>
        <begin position="7"/>
        <end position="124"/>
    </location>
</feature>
<evidence type="ECO:0000256" key="1">
    <source>
        <dbReference type="ARBA" id="ARBA00004496"/>
    </source>
</evidence>
<evidence type="ECO:0000256" key="7">
    <source>
        <dbReference type="ARBA" id="ARBA00022969"/>
    </source>
</evidence>
<dbReference type="InterPro" id="IPR050595">
    <property type="entry name" value="Bact_response_regulator"/>
</dbReference>